<feature type="transmembrane region" description="Helical" evidence="9">
    <location>
        <begin position="412"/>
        <end position="434"/>
    </location>
</feature>
<proteinExistence type="inferred from homology"/>
<evidence type="ECO:0000256" key="6">
    <source>
        <dbReference type="ARBA" id="ARBA00022989"/>
    </source>
</evidence>
<feature type="transmembrane region" description="Helical" evidence="9">
    <location>
        <begin position="224"/>
        <end position="243"/>
    </location>
</feature>
<evidence type="ECO:0000256" key="7">
    <source>
        <dbReference type="ARBA" id="ARBA00023136"/>
    </source>
</evidence>
<protein>
    <submittedName>
        <fullName evidence="11">YhcA</fullName>
    </submittedName>
</protein>
<dbReference type="InterPro" id="IPR011701">
    <property type="entry name" value="MFS"/>
</dbReference>
<evidence type="ECO:0000313" key="12">
    <source>
        <dbReference type="Proteomes" id="UP000050420"/>
    </source>
</evidence>
<feature type="transmembrane region" description="Helical" evidence="9">
    <location>
        <begin position="134"/>
        <end position="157"/>
    </location>
</feature>
<evidence type="ECO:0000256" key="9">
    <source>
        <dbReference type="SAM" id="Phobius"/>
    </source>
</evidence>
<dbReference type="Gene3D" id="1.20.1720.10">
    <property type="entry name" value="Multidrug resistance protein D"/>
    <property type="match status" value="1"/>
</dbReference>
<feature type="transmembrane region" description="Helical" evidence="9">
    <location>
        <begin position="324"/>
        <end position="347"/>
    </location>
</feature>
<reference evidence="11 12" key="1">
    <citation type="submission" date="2015-09" db="EMBL/GenBank/DDBJ databases">
        <title>Genome announcement of multiple Pseudomonas syringae strains.</title>
        <authorList>
            <person name="Thakur S."/>
            <person name="Wang P.W."/>
            <person name="Gong Y."/>
            <person name="Weir B.S."/>
            <person name="Guttman D.S."/>
        </authorList>
    </citation>
    <scope>NUCLEOTIDE SEQUENCE [LARGE SCALE GENOMIC DNA]</scope>
    <source>
        <strain evidence="11 12">ICMP4331</strain>
    </source>
</reference>
<accession>A0A0P9VF61</accession>
<evidence type="ECO:0000256" key="4">
    <source>
        <dbReference type="ARBA" id="ARBA00022475"/>
    </source>
</evidence>
<dbReference type="PATRIC" id="fig|34065.5.peg.1800"/>
<feature type="transmembrane region" description="Helical" evidence="9">
    <location>
        <begin position="255"/>
        <end position="273"/>
    </location>
</feature>
<dbReference type="Proteomes" id="UP000050420">
    <property type="component" value="Unassembled WGS sequence"/>
</dbReference>
<feature type="domain" description="Major facilitator superfamily (MFS) profile" evidence="10">
    <location>
        <begin position="68"/>
        <end position="514"/>
    </location>
</feature>
<comment type="subcellular location">
    <subcellularLocation>
        <location evidence="1">Cell membrane</location>
        <topology evidence="1">Multi-pass membrane protein</topology>
    </subcellularLocation>
</comment>
<comment type="similarity">
    <text evidence="2">Belongs to the major facilitator superfamily. EmrB family.</text>
</comment>
<feature type="region of interest" description="Disordered" evidence="8">
    <location>
        <begin position="1"/>
        <end position="20"/>
    </location>
</feature>
<evidence type="ECO:0000256" key="5">
    <source>
        <dbReference type="ARBA" id="ARBA00022692"/>
    </source>
</evidence>
<evidence type="ECO:0000256" key="8">
    <source>
        <dbReference type="SAM" id="MobiDB-lite"/>
    </source>
</evidence>
<dbReference type="SUPFAM" id="SSF103473">
    <property type="entry name" value="MFS general substrate transporter"/>
    <property type="match status" value="1"/>
</dbReference>
<feature type="transmembrane region" description="Helical" evidence="9">
    <location>
        <begin position="353"/>
        <end position="375"/>
    </location>
</feature>
<feature type="transmembrane region" description="Helical" evidence="9">
    <location>
        <begin position="196"/>
        <end position="218"/>
    </location>
</feature>
<dbReference type="Gene3D" id="1.20.1250.20">
    <property type="entry name" value="MFS general substrate transporter like domains"/>
    <property type="match status" value="1"/>
</dbReference>
<dbReference type="GO" id="GO:0005886">
    <property type="term" value="C:plasma membrane"/>
    <property type="evidence" value="ECO:0007669"/>
    <property type="project" value="UniProtKB-SubCell"/>
</dbReference>
<keyword evidence="5 9" id="KW-0812">Transmembrane</keyword>
<comment type="caution">
    <text evidence="11">The sequence shown here is derived from an EMBL/GenBank/DDBJ whole genome shotgun (WGS) entry which is preliminary data.</text>
</comment>
<dbReference type="InterPro" id="IPR020846">
    <property type="entry name" value="MFS_dom"/>
</dbReference>
<feature type="transmembrane region" description="Helical" evidence="9">
    <location>
        <begin position="492"/>
        <end position="509"/>
    </location>
</feature>
<dbReference type="GO" id="GO:0022857">
    <property type="term" value="F:transmembrane transporter activity"/>
    <property type="evidence" value="ECO:0007669"/>
    <property type="project" value="InterPro"/>
</dbReference>
<keyword evidence="7 9" id="KW-0472">Membrane</keyword>
<name>A0A0P9VF61_PSEA0</name>
<keyword evidence="3" id="KW-0813">Transport</keyword>
<feature type="transmembrane region" description="Helical" evidence="9">
    <location>
        <begin position="103"/>
        <end position="122"/>
    </location>
</feature>
<evidence type="ECO:0000256" key="1">
    <source>
        <dbReference type="ARBA" id="ARBA00004651"/>
    </source>
</evidence>
<dbReference type="PANTHER" id="PTHR42718">
    <property type="entry name" value="MAJOR FACILITATOR SUPERFAMILY MULTIDRUG TRANSPORTER MFSC"/>
    <property type="match status" value="1"/>
</dbReference>
<sequence length="526" mass="56419">MYAKGRIESPAAAQRREHRRSAGVAAGRGLRLQHLPCRFSLPPKTGTALCAQRRTGSHMSLNVPRRWVVFNVLLGTLTVSLSNSSLNPALPTFMEAFQVGPLLATWIVAGFMTSMGMTMPLTSFLSQRIGRKRLYLWGVALFIGGSLLGALANSIALVITARVVQGIASGLMIPLSLAIIFSVYEKHERGRMTGLWSAAVMLAPALGPLCGSLMLEWFSWRSLFLMNVPIGLLALLLGVGMLPDSEPVERKPFDLIGYLLVASGIGLLMIAISRMHHAQALLDPFNQGMVLVAVACLIAFVRVELSRKAPLLNLRLFNLRGYRLSVIVAVVQSVGMFECLVLLPLLVQTVLGYNPIWTGLALLCTAAFASLFGQWGGKALDRHGPRTVVAIGLLLTGASTLALGMLKADTAIGVVFVLMMIRGAGLGLSYMPVTTAGLNALPEPMVTQGAAMNNISRRLVASLAIVIASLWLEFRLNTAGPAATPSAINEVFIATGLLILLALPCAWRFPLNDERTEAQPGAVEPR</sequence>
<dbReference type="PROSITE" id="PS50850">
    <property type="entry name" value="MFS"/>
    <property type="match status" value="1"/>
</dbReference>
<feature type="transmembrane region" description="Helical" evidence="9">
    <location>
        <begin position="387"/>
        <end position="406"/>
    </location>
</feature>
<evidence type="ECO:0000256" key="3">
    <source>
        <dbReference type="ARBA" id="ARBA00022448"/>
    </source>
</evidence>
<keyword evidence="4" id="KW-1003">Cell membrane</keyword>
<dbReference type="PANTHER" id="PTHR42718:SF9">
    <property type="entry name" value="MAJOR FACILITATOR SUPERFAMILY MULTIDRUG TRANSPORTER MFSC"/>
    <property type="match status" value="1"/>
</dbReference>
<evidence type="ECO:0000259" key="10">
    <source>
        <dbReference type="PROSITE" id="PS50850"/>
    </source>
</evidence>
<organism evidence="11 12">
    <name type="scientific">Pseudomonas amygdali pv. mori</name>
    <dbReference type="NCBI Taxonomy" id="34065"/>
    <lineage>
        <taxon>Bacteria</taxon>
        <taxon>Pseudomonadati</taxon>
        <taxon>Pseudomonadota</taxon>
        <taxon>Gammaproteobacteria</taxon>
        <taxon>Pseudomonadales</taxon>
        <taxon>Pseudomonadaceae</taxon>
        <taxon>Pseudomonas</taxon>
        <taxon>Pseudomonas amygdali</taxon>
    </lineage>
</organism>
<feature type="transmembrane region" description="Helical" evidence="9">
    <location>
        <begin position="285"/>
        <end position="303"/>
    </location>
</feature>
<feature type="transmembrane region" description="Helical" evidence="9">
    <location>
        <begin position="163"/>
        <end position="184"/>
    </location>
</feature>
<feature type="transmembrane region" description="Helical" evidence="9">
    <location>
        <begin position="67"/>
        <end position="83"/>
    </location>
</feature>
<dbReference type="EMBL" id="LJQU01000132">
    <property type="protein sequence ID" value="KPX99953.1"/>
    <property type="molecule type" value="Genomic_DNA"/>
</dbReference>
<gene>
    <name evidence="11" type="ORF">ALO63_101782</name>
</gene>
<evidence type="ECO:0000313" key="11">
    <source>
        <dbReference type="EMBL" id="KPX99953.1"/>
    </source>
</evidence>
<dbReference type="InterPro" id="IPR036259">
    <property type="entry name" value="MFS_trans_sf"/>
</dbReference>
<feature type="transmembrane region" description="Helical" evidence="9">
    <location>
        <begin position="455"/>
        <end position="472"/>
    </location>
</feature>
<dbReference type="NCBIfam" id="TIGR00711">
    <property type="entry name" value="efflux_EmrB"/>
    <property type="match status" value="1"/>
</dbReference>
<evidence type="ECO:0000256" key="2">
    <source>
        <dbReference type="ARBA" id="ARBA00008537"/>
    </source>
</evidence>
<dbReference type="Pfam" id="PF07690">
    <property type="entry name" value="MFS_1"/>
    <property type="match status" value="1"/>
</dbReference>
<keyword evidence="6 9" id="KW-1133">Transmembrane helix</keyword>
<dbReference type="InterPro" id="IPR004638">
    <property type="entry name" value="EmrB-like"/>
</dbReference>
<dbReference type="AlphaFoldDB" id="A0A0P9VF61"/>